<dbReference type="PRINTS" id="PR00368">
    <property type="entry name" value="FADPNR"/>
</dbReference>
<evidence type="ECO:0000256" key="2">
    <source>
        <dbReference type="ARBA" id="ARBA00022630"/>
    </source>
</evidence>
<evidence type="ECO:0000259" key="4">
    <source>
        <dbReference type="Pfam" id="PF03486"/>
    </source>
</evidence>
<evidence type="ECO:0000256" key="1">
    <source>
        <dbReference type="ARBA" id="ARBA00001974"/>
    </source>
</evidence>
<keyword evidence="7" id="KW-1185">Reference proteome</keyword>
<dbReference type="NCBIfam" id="TIGR00275">
    <property type="entry name" value="aminoacetone oxidase family FAD-binding enzyme"/>
    <property type="match status" value="1"/>
</dbReference>
<dbReference type="AlphaFoldDB" id="A0A413R9U9"/>
<dbReference type="EMBL" id="QSFD01000004">
    <property type="protein sequence ID" value="RHA19198.1"/>
    <property type="molecule type" value="Genomic_DNA"/>
</dbReference>
<sequence>MSKVIVIGGGAAGMMAAIGAAYNGNTVELLEKNDRLGKKIFITGKGRCNITNASDIQNHFANIMRNSKFLYSAYNNFSYEDICNMIESAGVKTKIERGNRVFPESDKSSDVIWALSKMMKDIGVNVRLNKNVTDVLSDASGVIVKCFDGKDFMGDKCIIATGGLSYPSTGSTGDGYKFAKNMGHTIEETYPSLVPFNIKEEYCKRLQGLSLKNVTLTIKDENGKVHYSEMGEMLFTHFGISGPLVLSASAYLSDTLKKHQYVGYIDLKPALDEEMLDKRILKDFQDGINKNFNNAIEKLLPKKMIPVIIELAKINPYKKVHEITKEERENLVKIIKNLPVHISGTRGYNEAIITKGGISIKEINPKTMESKIMPNIYFVGEVLDLDAMTGGYNLQIAWSTGYLAGNSIY</sequence>
<dbReference type="SUPFAM" id="SSF51905">
    <property type="entry name" value="FAD/NAD(P)-binding domain"/>
    <property type="match status" value="1"/>
</dbReference>
<dbReference type="InterPro" id="IPR004792">
    <property type="entry name" value="BaiN-like"/>
</dbReference>
<evidence type="ECO:0000313" key="7">
    <source>
        <dbReference type="Proteomes" id="UP000284779"/>
    </source>
</evidence>
<proteinExistence type="predicted"/>
<dbReference type="PANTHER" id="PTHR42887">
    <property type="entry name" value="OS12G0638800 PROTEIN"/>
    <property type="match status" value="1"/>
</dbReference>
<feature type="domain" description="RsdA/BaiN/AoA(So)-like insert" evidence="5">
    <location>
        <begin position="190"/>
        <end position="353"/>
    </location>
</feature>
<dbReference type="InterPro" id="IPR057661">
    <property type="entry name" value="RsdA/BaiN/AoA(So)_Rossmann"/>
</dbReference>
<dbReference type="Gene3D" id="2.40.30.10">
    <property type="entry name" value="Translation factors"/>
    <property type="match status" value="1"/>
</dbReference>
<comment type="cofactor">
    <cofactor evidence="1">
        <name>FAD</name>
        <dbReference type="ChEBI" id="CHEBI:57692"/>
    </cofactor>
</comment>
<dbReference type="RefSeq" id="WP_117970228.1">
    <property type="nucleotide sequence ID" value="NZ_CAUBDO010000010.1"/>
</dbReference>
<organism evidence="6 7">
    <name type="scientific">Eubacterium ventriosum</name>
    <dbReference type="NCBI Taxonomy" id="39496"/>
    <lineage>
        <taxon>Bacteria</taxon>
        <taxon>Bacillati</taxon>
        <taxon>Bacillota</taxon>
        <taxon>Clostridia</taxon>
        <taxon>Eubacteriales</taxon>
        <taxon>Eubacteriaceae</taxon>
        <taxon>Eubacterium</taxon>
    </lineage>
</organism>
<dbReference type="SUPFAM" id="SSF160996">
    <property type="entry name" value="HI0933 insert domain-like"/>
    <property type="match status" value="1"/>
</dbReference>
<dbReference type="InterPro" id="IPR036188">
    <property type="entry name" value="FAD/NAD-bd_sf"/>
</dbReference>
<name>A0A413R9U9_9FIRM</name>
<dbReference type="InterPro" id="IPR055178">
    <property type="entry name" value="RsdA/BaiN/AoA(So)-like_dom"/>
</dbReference>
<dbReference type="Pfam" id="PF03486">
    <property type="entry name" value="HI0933_like"/>
    <property type="match status" value="1"/>
</dbReference>
<keyword evidence="2" id="KW-0285">Flavoprotein</keyword>
<dbReference type="InterPro" id="IPR023166">
    <property type="entry name" value="BaiN-like_dom_sf"/>
</dbReference>
<feature type="domain" description="RsdA/BaiN/AoA(So)-like Rossmann fold-like" evidence="4">
    <location>
        <begin position="3"/>
        <end position="406"/>
    </location>
</feature>
<accession>A0A413R9U9</accession>
<keyword evidence="3" id="KW-0274">FAD</keyword>
<evidence type="ECO:0000313" key="6">
    <source>
        <dbReference type="EMBL" id="RHA19198.1"/>
    </source>
</evidence>
<dbReference type="PRINTS" id="PR00411">
    <property type="entry name" value="PNDRDTASEI"/>
</dbReference>
<dbReference type="Gene3D" id="3.50.50.60">
    <property type="entry name" value="FAD/NAD(P)-binding domain"/>
    <property type="match status" value="1"/>
</dbReference>
<reference evidence="6 7" key="1">
    <citation type="submission" date="2018-08" db="EMBL/GenBank/DDBJ databases">
        <title>A genome reference for cultivated species of the human gut microbiota.</title>
        <authorList>
            <person name="Zou Y."/>
            <person name="Xue W."/>
            <person name="Luo G."/>
        </authorList>
    </citation>
    <scope>NUCLEOTIDE SEQUENCE [LARGE SCALE GENOMIC DNA]</scope>
    <source>
        <strain evidence="6 7">AM44-11BH</strain>
    </source>
</reference>
<comment type="caution">
    <text evidence="6">The sequence shown here is derived from an EMBL/GenBank/DDBJ whole genome shotgun (WGS) entry which is preliminary data.</text>
</comment>
<evidence type="ECO:0000259" key="5">
    <source>
        <dbReference type="Pfam" id="PF22780"/>
    </source>
</evidence>
<protein>
    <submittedName>
        <fullName evidence="6">NAD(P)/FAD-dependent oxidoreductase</fullName>
    </submittedName>
</protein>
<gene>
    <name evidence="6" type="ORF">DW944_05545</name>
</gene>
<dbReference type="Pfam" id="PF22780">
    <property type="entry name" value="HI0933_like_1st"/>
    <property type="match status" value="1"/>
</dbReference>
<dbReference type="Proteomes" id="UP000284779">
    <property type="component" value="Unassembled WGS sequence"/>
</dbReference>
<evidence type="ECO:0000256" key="3">
    <source>
        <dbReference type="ARBA" id="ARBA00022827"/>
    </source>
</evidence>
<dbReference type="Gene3D" id="1.10.8.260">
    <property type="entry name" value="HI0933 insert domain-like"/>
    <property type="match status" value="1"/>
</dbReference>
<dbReference type="PANTHER" id="PTHR42887:SF2">
    <property type="entry name" value="OS12G0638800 PROTEIN"/>
    <property type="match status" value="1"/>
</dbReference>